<proteinExistence type="predicted"/>
<keyword evidence="7" id="KW-1185">Reference proteome</keyword>
<accession>A0A4S4N771</accession>
<sequence length="269" mass="29078">MGIDGLIILDSFGNPIIQSGFRSNTPAYPLLHIEAVNAASEKSVREGHVDPVLFVPSLEYDTSSICCHVKNGELRFLCPVTGDLDPLYVFAFLKAFIDVLTEYLGHISAETLKENFDVVYQLLEETLDAGGHPSTTYPNALRDIVIPPSLLNKVLSVAGVAALATPSMHSQPFASPIPWRKIGVRYNTNEIFFDVAETLKAIVNKNGIPAVSTVWGRIDANCKLSGAEIDDPSRGVATDPALVLGTPDLLLNFGNAQTLADCSFHPCVR</sequence>
<evidence type="ECO:0000256" key="4">
    <source>
        <dbReference type="ARBA" id="ARBA00023136"/>
    </source>
</evidence>
<dbReference type="Pfam" id="PF00928">
    <property type="entry name" value="Adap_comp_sub"/>
    <property type="match status" value="1"/>
</dbReference>
<dbReference type="Proteomes" id="UP000308730">
    <property type="component" value="Unassembled WGS sequence"/>
</dbReference>
<dbReference type="SUPFAM" id="SSF64356">
    <property type="entry name" value="SNARE-like"/>
    <property type="match status" value="1"/>
</dbReference>
<dbReference type="InterPro" id="IPR050431">
    <property type="entry name" value="Adaptor_comp_med_subunit"/>
</dbReference>
<dbReference type="GO" id="GO:0012505">
    <property type="term" value="C:endomembrane system"/>
    <property type="evidence" value="ECO:0007669"/>
    <property type="project" value="UniProtKB-SubCell"/>
</dbReference>
<dbReference type="OrthoDB" id="870at2759"/>
<reference evidence="6 7" key="1">
    <citation type="submission" date="2019-02" db="EMBL/GenBank/DDBJ databases">
        <title>Genome sequencing of the rare red list fungi Antrodiella citrinella (Flaviporus citrinellus).</title>
        <authorList>
            <person name="Buettner E."/>
            <person name="Kellner H."/>
        </authorList>
    </citation>
    <scope>NUCLEOTIDE SEQUENCE [LARGE SCALE GENOMIC DNA]</scope>
    <source>
        <strain evidence="6 7">DSM 108506</strain>
    </source>
</reference>
<comment type="caution">
    <text evidence="6">The sequence shown here is derived from an EMBL/GenBank/DDBJ whole genome shotgun (WGS) entry which is preliminary data.</text>
</comment>
<gene>
    <name evidence="6" type="ORF">EUX98_g485</name>
</gene>
<dbReference type="InterPro" id="IPR028565">
    <property type="entry name" value="MHD"/>
</dbReference>
<evidence type="ECO:0000256" key="2">
    <source>
        <dbReference type="ARBA" id="ARBA00022448"/>
    </source>
</evidence>
<evidence type="ECO:0000313" key="7">
    <source>
        <dbReference type="Proteomes" id="UP000308730"/>
    </source>
</evidence>
<dbReference type="PRINTS" id="PR00314">
    <property type="entry name" value="CLATHRINADPT"/>
</dbReference>
<dbReference type="AlphaFoldDB" id="A0A4S4N771"/>
<keyword evidence="3" id="KW-0653">Protein transport</keyword>
<evidence type="ECO:0000256" key="1">
    <source>
        <dbReference type="ARBA" id="ARBA00004308"/>
    </source>
</evidence>
<evidence type="ECO:0000313" key="6">
    <source>
        <dbReference type="EMBL" id="THH33811.1"/>
    </source>
</evidence>
<dbReference type="CDD" id="cd14837">
    <property type="entry name" value="AP3_Mu_N"/>
    <property type="match status" value="1"/>
</dbReference>
<dbReference type="InterPro" id="IPR001392">
    <property type="entry name" value="Clathrin_mu"/>
</dbReference>
<evidence type="ECO:0000259" key="5">
    <source>
        <dbReference type="PROSITE" id="PS51072"/>
    </source>
</evidence>
<evidence type="ECO:0000256" key="3">
    <source>
        <dbReference type="ARBA" id="ARBA00022927"/>
    </source>
</evidence>
<dbReference type="GO" id="GO:0016192">
    <property type="term" value="P:vesicle-mediated transport"/>
    <property type="evidence" value="ECO:0007669"/>
    <property type="project" value="InterPro"/>
</dbReference>
<organism evidence="6 7">
    <name type="scientific">Antrodiella citrinella</name>
    <dbReference type="NCBI Taxonomy" id="2447956"/>
    <lineage>
        <taxon>Eukaryota</taxon>
        <taxon>Fungi</taxon>
        <taxon>Dikarya</taxon>
        <taxon>Basidiomycota</taxon>
        <taxon>Agaricomycotina</taxon>
        <taxon>Agaricomycetes</taxon>
        <taxon>Polyporales</taxon>
        <taxon>Steccherinaceae</taxon>
        <taxon>Antrodiella</taxon>
    </lineage>
</organism>
<dbReference type="GO" id="GO:0030131">
    <property type="term" value="C:clathrin adaptor complex"/>
    <property type="evidence" value="ECO:0007669"/>
    <property type="project" value="InterPro"/>
</dbReference>
<dbReference type="PANTHER" id="PTHR10529">
    <property type="entry name" value="AP COMPLEX SUBUNIT MU"/>
    <property type="match status" value="1"/>
</dbReference>
<dbReference type="SUPFAM" id="SSF49447">
    <property type="entry name" value="Second domain of Mu2 adaptin subunit (ap50) of ap2 adaptor"/>
    <property type="match status" value="1"/>
</dbReference>
<keyword evidence="4" id="KW-0472">Membrane</keyword>
<keyword evidence="2" id="KW-0813">Transport</keyword>
<dbReference type="EMBL" id="SGPM01000003">
    <property type="protein sequence ID" value="THH33811.1"/>
    <property type="molecule type" value="Genomic_DNA"/>
</dbReference>
<dbReference type="InterPro" id="IPR036168">
    <property type="entry name" value="AP2_Mu_C_sf"/>
</dbReference>
<dbReference type="PROSITE" id="PS51072">
    <property type="entry name" value="MHD"/>
    <property type="match status" value="1"/>
</dbReference>
<dbReference type="Gene3D" id="3.30.450.60">
    <property type="match status" value="1"/>
</dbReference>
<protein>
    <recommendedName>
        <fullName evidence="5">MHD domain-containing protein</fullName>
    </recommendedName>
</protein>
<dbReference type="InterPro" id="IPR011012">
    <property type="entry name" value="Longin-like_dom_sf"/>
</dbReference>
<dbReference type="Gene3D" id="2.60.40.1170">
    <property type="entry name" value="Mu homology domain, subdomain B"/>
    <property type="match status" value="1"/>
</dbReference>
<feature type="domain" description="MHD" evidence="5">
    <location>
        <begin position="188"/>
        <end position="269"/>
    </location>
</feature>
<dbReference type="GO" id="GO:0006886">
    <property type="term" value="P:intracellular protein transport"/>
    <property type="evidence" value="ECO:0007669"/>
    <property type="project" value="InterPro"/>
</dbReference>
<name>A0A4S4N771_9APHY</name>
<comment type="subcellular location">
    <subcellularLocation>
        <location evidence="1">Endomembrane system</location>
    </subcellularLocation>
</comment>